<dbReference type="EMBL" id="JBBNAF010000005">
    <property type="protein sequence ID" value="KAK9143310.1"/>
    <property type="molecule type" value="Genomic_DNA"/>
</dbReference>
<dbReference type="Proteomes" id="UP001420932">
    <property type="component" value="Unassembled WGS sequence"/>
</dbReference>
<protein>
    <submittedName>
        <fullName evidence="1">Uncharacterized protein</fullName>
    </submittedName>
</protein>
<proteinExistence type="predicted"/>
<reference evidence="1 2" key="1">
    <citation type="submission" date="2024-01" db="EMBL/GenBank/DDBJ databases">
        <title>Genome assemblies of Stephania.</title>
        <authorList>
            <person name="Yang L."/>
        </authorList>
    </citation>
    <scope>NUCLEOTIDE SEQUENCE [LARGE SCALE GENOMIC DNA]</scope>
    <source>
        <strain evidence="1">YNDBR</strain>
        <tissue evidence="1">Leaf</tissue>
    </source>
</reference>
<sequence>MEALKDSSFDDEISIENKNILEVEDERNLIHTRDRSLNRFGKPAVKAKTGRWRSGMLLLGIFS</sequence>
<comment type="caution">
    <text evidence="1">The sequence shown here is derived from an EMBL/GenBank/DDBJ whole genome shotgun (WGS) entry which is preliminary data.</text>
</comment>
<name>A0AAP0K254_9MAGN</name>
<evidence type="ECO:0000313" key="1">
    <source>
        <dbReference type="EMBL" id="KAK9143310.1"/>
    </source>
</evidence>
<accession>A0AAP0K254</accession>
<dbReference type="AlphaFoldDB" id="A0AAP0K254"/>
<gene>
    <name evidence="1" type="ORF">Syun_012710</name>
</gene>
<organism evidence="1 2">
    <name type="scientific">Stephania yunnanensis</name>
    <dbReference type="NCBI Taxonomy" id="152371"/>
    <lineage>
        <taxon>Eukaryota</taxon>
        <taxon>Viridiplantae</taxon>
        <taxon>Streptophyta</taxon>
        <taxon>Embryophyta</taxon>
        <taxon>Tracheophyta</taxon>
        <taxon>Spermatophyta</taxon>
        <taxon>Magnoliopsida</taxon>
        <taxon>Ranunculales</taxon>
        <taxon>Menispermaceae</taxon>
        <taxon>Menispermoideae</taxon>
        <taxon>Cissampelideae</taxon>
        <taxon>Stephania</taxon>
    </lineage>
</organism>
<evidence type="ECO:0000313" key="2">
    <source>
        <dbReference type="Proteomes" id="UP001420932"/>
    </source>
</evidence>
<keyword evidence="2" id="KW-1185">Reference proteome</keyword>